<keyword evidence="2" id="KW-0812">Transmembrane</keyword>
<protein>
    <submittedName>
        <fullName evidence="3">Uncharacterized protein</fullName>
    </submittedName>
</protein>
<keyword evidence="2" id="KW-1133">Transmembrane helix</keyword>
<keyword evidence="2" id="KW-0472">Membrane</keyword>
<gene>
    <name evidence="3" type="ORF">A7Q10_02260</name>
</gene>
<accession>A0A4Y8PA95</accession>
<evidence type="ECO:0000313" key="4">
    <source>
        <dbReference type="Proteomes" id="UP000297713"/>
    </source>
</evidence>
<evidence type="ECO:0000256" key="2">
    <source>
        <dbReference type="SAM" id="Phobius"/>
    </source>
</evidence>
<feature type="transmembrane region" description="Helical" evidence="2">
    <location>
        <begin position="44"/>
        <end position="63"/>
    </location>
</feature>
<evidence type="ECO:0000313" key="3">
    <source>
        <dbReference type="EMBL" id="TFE66228.1"/>
    </source>
</evidence>
<dbReference type="EMBL" id="LXQC01000187">
    <property type="protein sequence ID" value="TFE66228.1"/>
    <property type="molecule type" value="Genomic_DNA"/>
</dbReference>
<comment type="caution">
    <text evidence="3">The sequence shown here is derived from an EMBL/GenBank/DDBJ whole genome shotgun (WGS) entry which is preliminary data.</text>
</comment>
<keyword evidence="1" id="KW-0175">Coiled coil</keyword>
<feature type="coiled-coil region" evidence="1">
    <location>
        <begin position="137"/>
        <end position="199"/>
    </location>
</feature>
<feature type="transmembrane region" description="Helical" evidence="2">
    <location>
        <begin position="12"/>
        <end position="32"/>
    </location>
</feature>
<dbReference type="AlphaFoldDB" id="A0A4Y8PA95"/>
<name>A0A4Y8PA95_9BACT</name>
<organism evidence="3 4">
    <name type="scientific">Methylacidiphilum caldifontis</name>
    <dbReference type="NCBI Taxonomy" id="2795386"/>
    <lineage>
        <taxon>Bacteria</taxon>
        <taxon>Pseudomonadati</taxon>
        <taxon>Verrucomicrobiota</taxon>
        <taxon>Methylacidiphilae</taxon>
        <taxon>Methylacidiphilales</taxon>
        <taxon>Methylacidiphilaceae</taxon>
        <taxon>Methylacidiphilum (ex Ratnadevi et al. 2023)</taxon>
    </lineage>
</organism>
<sequence length="245" mass="28733">MAQSSKKKALYIFLWITVIVIMGKFSIFYSHYSYCYYLEACGYILSNTSLLFYILYLGFLSSSPISSKEEKKKNTDEILYNELLVVLKEDPGFLSIPGISFQSVRNLLRGVYVIPKESFPFLTRDNVEQWCPWYDESKIIEKSLKSLQQELKELKGTLLVFSEENQRAIAKIERLQVRCAELEKTRDQLLKDIQKMRSESRLQHVSDLHRLTNEELEKTKDSRIREIKIIDQILSLRQSAAQENH</sequence>
<dbReference type="Proteomes" id="UP000297713">
    <property type="component" value="Unassembled WGS sequence"/>
</dbReference>
<evidence type="ECO:0000256" key="1">
    <source>
        <dbReference type="SAM" id="Coils"/>
    </source>
</evidence>
<proteinExistence type="predicted"/>
<keyword evidence="4" id="KW-1185">Reference proteome</keyword>
<reference evidence="3 4" key="1">
    <citation type="submission" date="2016-05" db="EMBL/GenBank/DDBJ databases">
        <title>Diversity and Homogeneity among Thermoacidophilic Verrucomicrobia Methanotrophs Linked with Geographical Origin.</title>
        <authorList>
            <person name="Erikstad H.-A."/>
            <person name="Smestad N.B."/>
            <person name="Ceballos R.M."/>
            <person name="Birkeland N.-K."/>
        </authorList>
    </citation>
    <scope>NUCLEOTIDE SEQUENCE [LARGE SCALE GENOMIC DNA]</scope>
    <source>
        <strain evidence="3 4">Phi</strain>
    </source>
</reference>
<dbReference type="OrthoDB" id="195440at2"/>